<dbReference type="AlphaFoldDB" id="A0A345PMF5"/>
<dbReference type="CDD" id="cd06223">
    <property type="entry name" value="PRTases_typeI"/>
    <property type="match status" value="1"/>
</dbReference>
<name>A0A345PMF5_9BACI</name>
<evidence type="ECO:0000256" key="1">
    <source>
        <dbReference type="ARBA" id="ARBA00008007"/>
    </source>
</evidence>
<evidence type="ECO:0000313" key="3">
    <source>
        <dbReference type="EMBL" id="AXI11185.1"/>
    </source>
</evidence>
<gene>
    <name evidence="3" type="ORF">CUC15_14280</name>
</gene>
<dbReference type="Pfam" id="PF00156">
    <property type="entry name" value="Pribosyltran"/>
    <property type="match status" value="1"/>
</dbReference>
<organism evidence="3 4">
    <name type="scientific">Oceanobacillus zhaokaii</name>
    <dbReference type="NCBI Taxonomy" id="2052660"/>
    <lineage>
        <taxon>Bacteria</taxon>
        <taxon>Bacillati</taxon>
        <taxon>Bacillota</taxon>
        <taxon>Bacilli</taxon>
        <taxon>Bacillales</taxon>
        <taxon>Bacillaceae</taxon>
        <taxon>Oceanobacillus</taxon>
    </lineage>
</organism>
<dbReference type="InterPro" id="IPR051910">
    <property type="entry name" value="ComF/GntX_DNA_util-trans"/>
</dbReference>
<protein>
    <submittedName>
        <fullName evidence="3">ComF family protein</fullName>
    </submittedName>
</protein>
<accession>A0A345PMF5</accession>
<dbReference type="Gene3D" id="3.40.50.2020">
    <property type="match status" value="1"/>
</dbReference>
<feature type="domain" description="Phosphoribosyltransferase" evidence="2">
    <location>
        <begin position="137"/>
        <end position="225"/>
    </location>
</feature>
<dbReference type="InterPro" id="IPR029057">
    <property type="entry name" value="PRTase-like"/>
</dbReference>
<proteinExistence type="inferred from homology"/>
<dbReference type="OrthoDB" id="9779910at2"/>
<dbReference type="InterPro" id="IPR000836">
    <property type="entry name" value="PRTase_dom"/>
</dbReference>
<dbReference type="Proteomes" id="UP000253908">
    <property type="component" value="Chromosome"/>
</dbReference>
<dbReference type="PANTHER" id="PTHR47505">
    <property type="entry name" value="DNA UTILIZATION PROTEIN YHGH"/>
    <property type="match status" value="1"/>
</dbReference>
<reference evidence="4" key="1">
    <citation type="submission" date="2017-11" db="EMBL/GenBank/DDBJ databases">
        <authorList>
            <person name="Zhu W."/>
        </authorList>
    </citation>
    <scope>NUCLEOTIDE SEQUENCE [LARGE SCALE GENOMIC DNA]</scope>
    <source>
        <strain evidence="4">160</strain>
    </source>
</reference>
<evidence type="ECO:0000313" key="4">
    <source>
        <dbReference type="Proteomes" id="UP000253908"/>
    </source>
</evidence>
<evidence type="ECO:0000259" key="2">
    <source>
        <dbReference type="Pfam" id="PF00156"/>
    </source>
</evidence>
<dbReference type="KEGG" id="ocn:CUC15_14280"/>
<dbReference type="SUPFAM" id="SSF53271">
    <property type="entry name" value="PRTase-like"/>
    <property type="match status" value="1"/>
</dbReference>
<dbReference type="EMBL" id="CP024848">
    <property type="protein sequence ID" value="AXI11185.1"/>
    <property type="molecule type" value="Genomic_DNA"/>
</dbReference>
<comment type="similarity">
    <text evidence="1">Belongs to the ComF/GntX family.</text>
</comment>
<keyword evidence="4" id="KW-1185">Reference proteome</keyword>
<sequence length="226" mass="26464">MECLWCGQAIIPDITWTNLFMPEKPSPLCRVCEEQLDQLDGARCKQCSRRSDVEICLDCDWWNEHATRNTIEFNYSIFAYNPFIQEIITKWKYRGDYVLGNIFQSYFQQAFRNNFALLKKDLVIIPIPLSEERLFERGFNQAKRLAEFLPIETSDVLTRIHGEKQSKKTRTERLDSENPFFMKESLQKPAILVDDIYTTGTTLRHAASLLRDNGCPKVYTFTLIRG</sequence>
<dbReference type="PANTHER" id="PTHR47505:SF1">
    <property type="entry name" value="DNA UTILIZATION PROTEIN YHGH"/>
    <property type="match status" value="1"/>
</dbReference>